<dbReference type="Gene3D" id="1.20.120.530">
    <property type="entry name" value="GntR ligand-binding domain-like"/>
    <property type="match status" value="1"/>
</dbReference>
<evidence type="ECO:0000256" key="3">
    <source>
        <dbReference type="ARBA" id="ARBA00023163"/>
    </source>
</evidence>
<reference evidence="5 6" key="1">
    <citation type="submission" date="2020-04" db="EMBL/GenBank/DDBJ databases">
        <title>Novel species.</title>
        <authorList>
            <person name="Teo W.F.A."/>
            <person name="Lipun K."/>
            <person name="Srisuk N."/>
            <person name="Duangmal K."/>
        </authorList>
    </citation>
    <scope>NUCLEOTIDE SEQUENCE [LARGE SCALE GENOMIC DNA]</scope>
    <source>
        <strain evidence="5 6">K13G38</strain>
    </source>
</reference>
<dbReference type="InterPro" id="IPR036390">
    <property type="entry name" value="WH_DNA-bd_sf"/>
</dbReference>
<keyword evidence="6" id="KW-1185">Reference proteome</keyword>
<dbReference type="PANTHER" id="PTHR43537:SF5">
    <property type="entry name" value="UXU OPERON TRANSCRIPTIONAL REGULATOR"/>
    <property type="match status" value="1"/>
</dbReference>
<accession>A0ABX1J1F2</accession>
<dbReference type="InterPro" id="IPR008920">
    <property type="entry name" value="TF_FadR/GntR_C"/>
</dbReference>
<evidence type="ECO:0000313" key="5">
    <source>
        <dbReference type="EMBL" id="NKQ53601.1"/>
    </source>
</evidence>
<dbReference type="SUPFAM" id="SSF46785">
    <property type="entry name" value="Winged helix' DNA-binding domain"/>
    <property type="match status" value="1"/>
</dbReference>
<dbReference type="Pfam" id="PF07729">
    <property type="entry name" value="FCD"/>
    <property type="match status" value="1"/>
</dbReference>
<dbReference type="CDD" id="cd07377">
    <property type="entry name" value="WHTH_GntR"/>
    <property type="match status" value="1"/>
</dbReference>
<dbReference type="Proteomes" id="UP000715441">
    <property type="component" value="Unassembled WGS sequence"/>
</dbReference>
<dbReference type="Gene3D" id="1.10.10.10">
    <property type="entry name" value="Winged helix-like DNA-binding domain superfamily/Winged helix DNA-binding domain"/>
    <property type="match status" value="1"/>
</dbReference>
<keyword evidence="1" id="KW-0805">Transcription regulation</keyword>
<gene>
    <name evidence="5" type="ORF">HFP15_12005</name>
</gene>
<dbReference type="InterPro" id="IPR036388">
    <property type="entry name" value="WH-like_DNA-bd_sf"/>
</dbReference>
<comment type="caution">
    <text evidence="5">The sequence shown here is derived from an EMBL/GenBank/DDBJ whole genome shotgun (WGS) entry which is preliminary data.</text>
</comment>
<keyword evidence="2" id="KW-0238">DNA-binding</keyword>
<dbReference type="SMART" id="SM00895">
    <property type="entry name" value="FCD"/>
    <property type="match status" value="1"/>
</dbReference>
<dbReference type="SMART" id="SM00345">
    <property type="entry name" value="HTH_GNTR"/>
    <property type="match status" value="1"/>
</dbReference>
<protein>
    <submittedName>
        <fullName evidence="5">FadR family transcriptional regulator</fullName>
    </submittedName>
</protein>
<dbReference type="PRINTS" id="PR00035">
    <property type="entry name" value="HTHGNTR"/>
</dbReference>
<dbReference type="Pfam" id="PF00392">
    <property type="entry name" value="GntR"/>
    <property type="match status" value="1"/>
</dbReference>
<evidence type="ECO:0000256" key="1">
    <source>
        <dbReference type="ARBA" id="ARBA00023015"/>
    </source>
</evidence>
<dbReference type="SUPFAM" id="SSF48008">
    <property type="entry name" value="GntR ligand-binding domain-like"/>
    <property type="match status" value="1"/>
</dbReference>
<organism evidence="5 6">
    <name type="scientific">Amycolatopsis acididurans</name>
    <dbReference type="NCBI Taxonomy" id="2724524"/>
    <lineage>
        <taxon>Bacteria</taxon>
        <taxon>Bacillati</taxon>
        <taxon>Actinomycetota</taxon>
        <taxon>Actinomycetes</taxon>
        <taxon>Pseudonocardiales</taxon>
        <taxon>Pseudonocardiaceae</taxon>
        <taxon>Amycolatopsis</taxon>
    </lineage>
</organism>
<feature type="domain" description="HTH gntR-type" evidence="4">
    <location>
        <begin position="17"/>
        <end position="85"/>
    </location>
</feature>
<dbReference type="EMBL" id="JAAXLS010000006">
    <property type="protein sequence ID" value="NKQ53601.1"/>
    <property type="molecule type" value="Genomic_DNA"/>
</dbReference>
<dbReference type="InterPro" id="IPR011711">
    <property type="entry name" value="GntR_C"/>
</dbReference>
<name>A0ABX1J1F2_9PSEU</name>
<evidence type="ECO:0000313" key="6">
    <source>
        <dbReference type="Proteomes" id="UP000715441"/>
    </source>
</evidence>
<dbReference type="InterPro" id="IPR000524">
    <property type="entry name" value="Tscrpt_reg_HTH_GntR"/>
</dbReference>
<sequence length="235" mass="26062">MSTWENGPRGPVRSRGTTRSQELVDRIIELIDQRGLRPGDPLPPEPRLMEEFDVARNSVREALRSLQALGIVEIRHGYGTFVGEASMATLGPSLLFRTRAHSRDGLRGLSDLLEVRQVLETELARKVSGDRKLIEELTGCVERMRDPATAAAADRDFHERICVAAGNELAVELTRLFWNVYRQTETLIGAPTSTTDSLVAKHAKIVAAIESGDGEAIGNAVRQHFDEVRGRISRR</sequence>
<keyword evidence="3" id="KW-0804">Transcription</keyword>
<dbReference type="RefSeq" id="WP_168514696.1">
    <property type="nucleotide sequence ID" value="NZ_JAAXLS010000006.1"/>
</dbReference>
<proteinExistence type="predicted"/>
<dbReference type="PANTHER" id="PTHR43537">
    <property type="entry name" value="TRANSCRIPTIONAL REGULATOR, GNTR FAMILY"/>
    <property type="match status" value="1"/>
</dbReference>
<dbReference type="PROSITE" id="PS50949">
    <property type="entry name" value="HTH_GNTR"/>
    <property type="match status" value="1"/>
</dbReference>
<evidence type="ECO:0000259" key="4">
    <source>
        <dbReference type="PROSITE" id="PS50949"/>
    </source>
</evidence>
<evidence type="ECO:0000256" key="2">
    <source>
        <dbReference type="ARBA" id="ARBA00023125"/>
    </source>
</evidence>